<dbReference type="Pfam" id="PF08713">
    <property type="entry name" value="DNA_alkylation"/>
    <property type="match status" value="1"/>
</dbReference>
<reference evidence="1 2" key="1">
    <citation type="journal article" date="2014" name="Genome Announc.">
        <title>Genome Sequence and Methylome of Soil Bacterium Gemmatirosa kalamazoonensis KBS708T, a Member of the Rarely Cultivated Gemmatimonadetes Phylum.</title>
        <authorList>
            <person name="Debruyn J.M."/>
            <person name="Radosevich M."/>
            <person name="Wommack K.E."/>
            <person name="Polson S.W."/>
            <person name="Hauser L.J."/>
            <person name="Fawaz M.N."/>
            <person name="Korlach J."/>
            <person name="Tsai Y.C."/>
        </authorList>
    </citation>
    <scope>NUCLEOTIDE SEQUENCE [LARGE SCALE GENOMIC DNA]</scope>
    <source>
        <strain evidence="1 2">KBS708</strain>
    </source>
</reference>
<dbReference type="KEGG" id="gba:J421_1383"/>
<protein>
    <submittedName>
        <fullName evidence="1">DNA alkylation repair enzyme</fullName>
    </submittedName>
</protein>
<dbReference type="EMBL" id="CP007128">
    <property type="protein sequence ID" value="AHG88920.1"/>
    <property type="molecule type" value="Genomic_DNA"/>
</dbReference>
<dbReference type="Proteomes" id="UP000019151">
    <property type="component" value="Chromosome"/>
</dbReference>
<dbReference type="CDD" id="cd06561">
    <property type="entry name" value="AlkD_like"/>
    <property type="match status" value="1"/>
</dbReference>
<evidence type="ECO:0000313" key="1">
    <source>
        <dbReference type="EMBL" id="AHG88920.1"/>
    </source>
</evidence>
<organism evidence="1 2">
    <name type="scientific">Gemmatirosa kalamazoonensis</name>
    <dbReference type="NCBI Taxonomy" id="861299"/>
    <lineage>
        <taxon>Bacteria</taxon>
        <taxon>Pseudomonadati</taxon>
        <taxon>Gemmatimonadota</taxon>
        <taxon>Gemmatimonadia</taxon>
        <taxon>Gemmatimonadales</taxon>
        <taxon>Gemmatimonadaceae</taxon>
        <taxon>Gemmatirosa</taxon>
    </lineage>
</organism>
<accession>W0RF10</accession>
<dbReference type="SUPFAM" id="SSF48371">
    <property type="entry name" value="ARM repeat"/>
    <property type="match status" value="1"/>
</dbReference>
<gene>
    <name evidence="1" type="ORF">J421_1383</name>
</gene>
<dbReference type="AlphaFoldDB" id="W0RF10"/>
<evidence type="ECO:0000313" key="2">
    <source>
        <dbReference type="Proteomes" id="UP000019151"/>
    </source>
</evidence>
<proteinExistence type="predicted"/>
<dbReference type="HOGENOM" id="CLU_079880_0_0_0"/>
<dbReference type="PANTHER" id="PTHR34070:SF1">
    <property type="entry name" value="DNA ALKYLATION REPAIR PROTEIN"/>
    <property type="match status" value="1"/>
</dbReference>
<name>W0RF10_9BACT</name>
<dbReference type="InParanoid" id="W0RF10"/>
<dbReference type="STRING" id="861299.J421_1383"/>
<dbReference type="PATRIC" id="fig|861299.3.peg.1405"/>
<dbReference type="InterPro" id="IPR016024">
    <property type="entry name" value="ARM-type_fold"/>
</dbReference>
<sequence>MVVAPPAVTLQALVAEVRALADPARAEGAARFFRVGPGQYGEGDRFLGLTVPQVRRLARSHRTLPFHDVVALLRSEWHEERLLAILLLVDAHDGADAELRRRILDVYLSPDTRVDNWDLVDASAARIVGPHVSSDDVSLLDRLASAPSLWHRRIAMIATLHHIRLGEMRPALHIAERLLDDGHDLIHKAVGWMLRETWHRDAAAAEGFMRRHYARLPRTTLRYAIERFPEPRRRRWLTGDLA</sequence>
<dbReference type="eggNOG" id="COG4912">
    <property type="taxonomic scope" value="Bacteria"/>
</dbReference>
<dbReference type="InterPro" id="IPR014825">
    <property type="entry name" value="DNA_alkylation"/>
</dbReference>
<dbReference type="PANTHER" id="PTHR34070">
    <property type="entry name" value="ARMADILLO-TYPE FOLD"/>
    <property type="match status" value="1"/>
</dbReference>
<keyword evidence="2" id="KW-1185">Reference proteome</keyword>
<dbReference type="Gene3D" id="1.25.10.90">
    <property type="match status" value="1"/>
</dbReference>